<comment type="subunit">
    <text evidence="6">Interacts with 100S ribosomes.</text>
</comment>
<dbReference type="HAMAP" id="MF_00839">
    <property type="entry name" value="HPF"/>
    <property type="match status" value="1"/>
</dbReference>
<dbReference type="Gene3D" id="3.30.505.50">
    <property type="entry name" value="Sigma 54 modulation/S30EA ribosomal protein, C-terminal domain"/>
    <property type="match status" value="1"/>
</dbReference>
<evidence type="ECO:0000259" key="8">
    <source>
        <dbReference type="Pfam" id="PF16321"/>
    </source>
</evidence>
<evidence type="ECO:0000256" key="4">
    <source>
        <dbReference type="ARBA" id="ARBA00038695"/>
    </source>
</evidence>
<dbReference type="GO" id="GO:0045900">
    <property type="term" value="P:negative regulation of translational elongation"/>
    <property type="evidence" value="ECO:0007669"/>
    <property type="project" value="TreeGrafter"/>
</dbReference>
<dbReference type="FunFam" id="3.30.505.50:FF:000001">
    <property type="entry name" value="Ribosome hibernation promoting factor"/>
    <property type="match status" value="1"/>
</dbReference>
<comment type="subunit">
    <text evidence="4">Associates exclusively with 100S ribosomes, which are dimers of 70S ribosomes.</text>
</comment>
<dbReference type="OrthoDB" id="9794975at2"/>
<name>A0A1T4KL87_9FIRM</name>
<comment type="subcellular location">
    <subcellularLocation>
        <location evidence="6">Cytoplasm</location>
    </subcellularLocation>
</comment>
<dbReference type="PANTHER" id="PTHR33231:SF1">
    <property type="entry name" value="30S RIBOSOMAL PROTEIN"/>
    <property type="match status" value="1"/>
</dbReference>
<dbReference type="InterPro" id="IPR003489">
    <property type="entry name" value="RHF/RaiA"/>
</dbReference>
<feature type="domain" description="Sigma 54 modulation/S30EA ribosomal protein C-terminal" evidence="8">
    <location>
        <begin position="126"/>
        <end position="181"/>
    </location>
</feature>
<evidence type="ECO:0000256" key="2">
    <source>
        <dbReference type="ARBA" id="ARBA00022845"/>
    </source>
</evidence>
<dbReference type="SUPFAM" id="SSF69754">
    <property type="entry name" value="Ribosome binding protein Y (YfiA homologue)"/>
    <property type="match status" value="1"/>
</dbReference>
<evidence type="ECO:0000313" key="10">
    <source>
        <dbReference type="Proteomes" id="UP000190625"/>
    </source>
</evidence>
<dbReference type="InterPro" id="IPR034694">
    <property type="entry name" value="HPF_long/plastid"/>
</dbReference>
<organism evidence="9 10">
    <name type="scientific">Selenihalanaerobacter shriftii</name>
    <dbReference type="NCBI Taxonomy" id="142842"/>
    <lineage>
        <taxon>Bacteria</taxon>
        <taxon>Bacillati</taxon>
        <taxon>Bacillota</taxon>
        <taxon>Clostridia</taxon>
        <taxon>Halanaerobiales</taxon>
        <taxon>Halobacteroidaceae</taxon>
        <taxon>Selenihalanaerobacter</taxon>
    </lineage>
</organism>
<evidence type="ECO:0000256" key="1">
    <source>
        <dbReference type="ARBA" id="ARBA00022490"/>
    </source>
</evidence>
<comment type="similarity">
    <text evidence="3">Belongs to the HPF/YfiA ribosome-associated protein family. Short HPF subfamily.</text>
</comment>
<sequence>MKFILRGKNIDITNALRNYVEEKVGKIEKYFDGEPPIEAHISLEVEKERHIVEVTTYIDGLTLRGEEVTGDMYASIDGVIEKLERQIRKYKTKINHKIREERRELKENLADNNYILREEDDDEKFEEPQIVKTKKFAMKPMQSEEAVMQMDLLDHDFFVFFNADTEEVNVVYKRNVGDYGLIEPTF</sequence>
<dbReference type="InterPro" id="IPR038416">
    <property type="entry name" value="Ribosom_S30AE_C_sf"/>
</dbReference>
<dbReference type="AlphaFoldDB" id="A0A1T4KL87"/>
<dbReference type="CDD" id="cd00552">
    <property type="entry name" value="RaiA"/>
    <property type="match status" value="1"/>
</dbReference>
<evidence type="ECO:0000256" key="7">
    <source>
        <dbReference type="SAM" id="Coils"/>
    </source>
</evidence>
<dbReference type="InterPro" id="IPR036567">
    <property type="entry name" value="RHF-like"/>
</dbReference>
<keyword evidence="10" id="KW-1185">Reference proteome</keyword>
<dbReference type="PANTHER" id="PTHR33231">
    <property type="entry name" value="30S RIBOSOMAL PROTEIN"/>
    <property type="match status" value="1"/>
</dbReference>
<protein>
    <recommendedName>
        <fullName evidence="5 6">Ribosome hibernation promoting factor</fullName>
        <shortName evidence="6">HPF</shortName>
    </recommendedName>
</protein>
<dbReference type="InterPro" id="IPR032528">
    <property type="entry name" value="Ribosom_S30AE_C"/>
</dbReference>
<dbReference type="RefSeq" id="WP_078809314.1">
    <property type="nucleotide sequence ID" value="NZ_FUWM01000006.1"/>
</dbReference>
<keyword evidence="7" id="KW-0175">Coiled coil</keyword>
<keyword evidence="2 6" id="KW-0810">Translation regulation</keyword>
<comment type="similarity">
    <text evidence="6">Belongs to the HPF/YfiA ribosome-associated protein family. Long HPF subfamily.</text>
</comment>
<dbReference type="Gene3D" id="3.30.160.100">
    <property type="entry name" value="Ribosome hibernation promotion factor-like"/>
    <property type="match status" value="1"/>
</dbReference>
<dbReference type="Proteomes" id="UP000190625">
    <property type="component" value="Unassembled WGS sequence"/>
</dbReference>
<gene>
    <name evidence="6" type="primary">hpf</name>
    <name evidence="9" type="ORF">SAMN02745118_00822</name>
</gene>
<evidence type="ECO:0000256" key="3">
    <source>
        <dbReference type="ARBA" id="ARBA00038434"/>
    </source>
</evidence>
<evidence type="ECO:0000256" key="5">
    <source>
        <dbReference type="ARBA" id="ARBA00041148"/>
    </source>
</evidence>
<dbReference type="FunFam" id="3.30.160.100:FF:000001">
    <property type="entry name" value="Ribosome hibernation promoting factor"/>
    <property type="match status" value="1"/>
</dbReference>
<proteinExistence type="inferred from homology"/>
<dbReference type="NCBIfam" id="TIGR00741">
    <property type="entry name" value="yfiA"/>
    <property type="match status" value="1"/>
</dbReference>
<dbReference type="Pfam" id="PF16321">
    <property type="entry name" value="Ribosom_S30AE_C"/>
    <property type="match status" value="1"/>
</dbReference>
<feature type="coiled-coil region" evidence="7">
    <location>
        <begin position="73"/>
        <end position="100"/>
    </location>
</feature>
<keyword evidence="1 6" id="KW-0963">Cytoplasm</keyword>
<dbReference type="InterPro" id="IPR050574">
    <property type="entry name" value="HPF/YfiA_ribosome-assoc"/>
</dbReference>
<reference evidence="10" key="1">
    <citation type="submission" date="2017-02" db="EMBL/GenBank/DDBJ databases">
        <authorList>
            <person name="Varghese N."/>
            <person name="Submissions S."/>
        </authorList>
    </citation>
    <scope>NUCLEOTIDE SEQUENCE [LARGE SCALE GENOMIC DNA]</scope>
    <source>
        <strain evidence="10">ATCC BAA-73</strain>
    </source>
</reference>
<accession>A0A1T4KL87</accession>
<dbReference type="GO" id="GO:0022627">
    <property type="term" value="C:cytosolic small ribosomal subunit"/>
    <property type="evidence" value="ECO:0007669"/>
    <property type="project" value="TreeGrafter"/>
</dbReference>
<dbReference type="STRING" id="142842.SAMN02745118_00822"/>
<dbReference type="GO" id="GO:0043024">
    <property type="term" value="F:ribosomal small subunit binding"/>
    <property type="evidence" value="ECO:0007669"/>
    <property type="project" value="TreeGrafter"/>
</dbReference>
<dbReference type="EMBL" id="FUWM01000006">
    <property type="protein sequence ID" value="SJZ43148.1"/>
    <property type="molecule type" value="Genomic_DNA"/>
</dbReference>
<evidence type="ECO:0000256" key="6">
    <source>
        <dbReference type="HAMAP-Rule" id="MF_00839"/>
    </source>
</evidence>
<evidence type="ECO:0000313" key="9">
    <source>
        <dbReference type="EMBL" id="SJZ43148.1"/>
    </source>
</evidence>
<comment type="function">
    <text evidence="6">Required for dimerization of active 70S ribosomes into 100S ribosomes in stationary phase; 100S ribosomes are translationally inactive and sometimes present during exponential growth.</text>
</comment>
<dbReference type="Pfam" id="PF02482">
    <property type="entry name" value="Ribosomal_S30AE"/>
    <property type="match status" value="1"/>
</dbReference>